<reference evidence="3" key="2">
    <citation type="journal article" date="2017" name="Nat. Plants">
        <title>The Aegilops tauschii genome reveals multiple impacts of transposons.</title>
        <authorList>
            <person name="Zhao G."/>
            <person name="Zou C."/>
            <person name="Li K."/>
            <person name="Wang K."/>
            <person name="Li T."/>
            <person name="Gao L."/>
            <person name="Zhang X."/>
            <person name="Wang H."/>
            <person name="Yang Z."/>
            <person name="Liu X."/>
            <person name="Jiang W."/>
            <person name="Mao L."/>
            <person name="Kong X."/>
            <person name="Jiao Y."/>
            <person name="Jia J."/>
        </authorList>
    </citation>
    <scope>NUCLEOTIDE SEQUENCE [LARGE SCALE GENOMIC DNA]</scope>
    <source>
        <strain evidence="3">cv. AL8/78</strain>
    </source>
</reference>
<reference evidence="2" key="3">
    <citation type="journal article" date="2017" name="Nature">
        <title>Genome sequence of the progenitor of the wheat D genome Aegilops tauschii.</title>
        <authorList>
            <person name="Luo M.C."/>
            <person name="Gu Y.Q."/>
            <person name="Puiu D."/>
            <person name="Wang H."/>
            <person name="Twardziok S.O."/>
            <person name="Deal K.R."/>
            <person name="Huo N."/>
            <person name="Zhu T."/>
            <person name="Wang L."/>
            <person name="Wang Y."/>
            <person name="McGuire P.E."/>
            <person name="Liu S."/>
            <person name="Long H."/>
            <person name="Ramasamy R.K."/>
            <person name="Rodriguez J.C."/>
            <person name="Van S.L."/>
            <person name="Yuan L."/>
            <person name="Wang Z."/>
            <person name="Xia Z."/>
            <person name="Xiao L."/>
            <person name="Anderson O.D."/>
            <person name="Ouyang S."/>
            <person name="Liang Y."/>
            <person name="Zimin A.V."/>
            <person name="Pertea G."/>
            <person name="Qi P."/>
            <person name="Bennetzen J.L."/>
            <person name="Dai X."/>
            <person name="Dawson M.W."/>
            <person name="Muller H.G."/>
            <person name="Kugler K."/>
            <person name="Rivarola-Duarte L."/>
            <person name="Spannagl M."/>
            <person name="Mayer K.F.X."/>
            <person name="Lu F.H."/>
            <person name="Bevan M.W."/>
            <person name="Leroy P."/>
            <person name="Li P."/>
            <person name="You F.M."/>
            <person name="Sun Q."/>
            <person name="Liu Z."/>
            <person name="Lyons E."/>
            <person name="Wicker T."/>
            <person name="Salzberg S.L."/>
            <person name="Devos K.M."/>
            <person name="Dvorak J."/>
        </authorList>
    </citation>
    <scope>NUCLEOTIDE SEQUENCE [LARGE SCALE GENOMIC DNA]</scope>
    <source>
        <strain evidence="2">cv. AL8/78</strain>
    </source>
</reference>
<sequence>AEKSLPARRPRLALPRRDIFSSPFFSSSPAQLASPLVSFPHLAKFIAPSLPSQASPARDPHTGGSLRRGSPANAVPPIM</sequence>
<reference evidence="2" key="4">
    <citation type="submission" date="2019-03" db="UniProtKB">
        <authorList>
            <consortium name="EnsemblPlants"/>
        </authorList>
    </citation>
    <scope>IDENTIFICATION</scope>
</reference>
<accession>A0A453MHJ3</accession>
<keyword evidence="3" id="KW-1185">Reference proteome</keyword>
<organism evidence="2 3">
    <name type="scientific">Aegilops tauschii subsp. strangulata</name>
    <name type="common">Goatgrass</name>
    <dbReference type="NCBI Taxonomy" id="200361"/>
    <lineage>
        <taxon>Eukaryota</taxon>
        <taxon>Viridiplantae</taxon>
        <taxon>Streptophyta</taxon>
        <taxon>Embryophyta</taxon>
        <taxon>Tracheophyta</taxon>
        <taxon>Spermatophyta</taxon>
        <taxon>Magnoliopsida</taxon>
        <taxon>Liliopsida</taxon>
        <taxon>Poales</taxon>
        <taxon>Poaceae</taxon>
        <taxon>BOP clade</taxon>
        <taxon>Pooideae</taxon>
        <taxon>Triticodae</taxon>
        <taxon>Triticeae</taxon>
        <taxon>Triticinae</taxon>
        <taxon>Aegilops</taxon>
    </lineage>
</organism>
<evidence type="ECO:0000313" key="2">
    <source>
        <dbReference type="EnsemblPlants" id="AET5Gv21185300.1"/>
    </source>
</evidence>
<dbReference type="AlphaFoldDB" id="A0A453MHJ3"/>
<protein>
    <submittedName>
        <fullName evidence="2">Uncharacterized protein</fullName>
    </submittedName>
</protein>
<dbReference type="Gramene" id="AET5Gv21185300.1">
    <property type="protein sequence ID" value="AET5Gv21185300.1"/>
    <property type="gene ID" value="AET5Gv21185300"/>
</dbReference>
<reference evidence="2" key="5">
    <citation type="journal article" date="2021" name="G3 (Bethesda)">
        <title>Aegilops tauschii genome assembly Aet v5.0 features greater sequence contiguity and improved annotation.</title>
        <authorList>
            <person name="Wang L."/>
            <person name="Zhu T."/>
            <person name="Rodriguez J.C."/>
            <person name="Deal K.R."/>
            <person name="Dubcovsky J."/>
            <person name="McGuire P.E."/>
            <person name="Lux T."/>
            <person name="Spannagl M."/>
            <person name="Mayer K.F.X."/>
            <person name="Baldrich P."/>
            <person name="Meyers B.C."/>
            <person name="Huo N."/>
            <person name="Gu Y.Q."/>
            <person name="Zhou H."/>
            <person name="Devos K.M."/>
            <person name="Bennetzen J.L."/>
            <person name="Unver T."/>
            <person name="Budak H."/>
            <person name="Gulick P.J."/>
            <person name="Galiba G."/>
            <person name="Kalapos B."/>
            <person name="Nelson D.R."/>
            <person name="Li P."/>
            <person name="You F.M."/>
            <person name="Luo M.C."/>
            <person name="Dvorak J."/>
        </authorList>
    </citation>
    <scope>NUCLEOTIDE SEQUENCE [LARGE SCALE GENOMIC DNA]</scope>
    <source>
        <strain evidence="2">cv. AL8/78</strain>
    </source>
</reference>
<name>A0A453MHJ3_AEGTS</name>
<dbReference type="EnsemblPlants" id="AET5Gv21185300.1">
    <property type="protein sequence ID" value="AET5Gv21185300.1"/>
    <property type="gene ID" value="AET5Gv21185300"/>
</dbReference>
<dbReference type="Proteomes" id="UP000015105">
    <property type="component" value="Chromosome 5D"/>
</dbReference>
<evidence type="ECO:0000313" key="3">
    <source>
        <dbReference type="Proteomes" id="UP000015105"/>
    </source>
</evidence>
<proteinExistence type="predicted"/>
<reference evidence="3" key="1">
    <citation type="journal article" date="2014" name="Science">
        <title>Ancient hybridizations among the ancestral genomes of bread wheat.</title>
        <authorList>
            <consortium name="International Wheat Genome Sequencing Consortium,"/>
            <person name="Marcussen T."/>
            <person name="Sandve S.R."/>
            <person name="Heier L."/>
            <person name="Spannagl M."/>
            <person name="Pfeifer M."/>
            <person name="Jakobsen K.S."/>
            <person name="Wulff B.B."/>
            <person name="Steuernagel B."/>
            <person name="Mayer K.F."/>
            <person name="Olsen O.A."/>
        </authorList>
    </citation>
    <scope>NUCLEOTIDE SEQUENCE [LARGE SCALE GENOMIC DNA]</scope>
    <source>
        <strain evidence="3">cv. AL8/78</strain>
    </source>
</reference>
<evidence type="ECO:0000256" key="1">
    <source>
        <dbReference type="SAM" id="MobiDB-lite"/>
    </source>
</evidence>
<feature type="region of interest" description="Disordered" evidence="1">
    <location>
        <begin position="50"/>
        <end position="79"/>
    </location>
</feature>